<feature type="transmembrane region" description="Helical" evidence="10">
    <location>
        <begin position="1797"/>
        <end position="1816"/>
    </location>
</feature>
<evidence type="ECO:0000313" key="13">
    <source>
        <dbReference type="EMBL" id="TFE91240.1"/>
    </source>
</evidence>
<organism evidence="13 14">
    <name type="scientific">Paenibacillus athensensis</name>
    <dbReference type="NCBI Taxonomy" id="1967502"/>
    <lineage>
        <taxon>Bacteria</taxon>
        <taxon>Bacillati</taxon>
        <taxon>Bacillota</taxon>
        <taxon>Bacilli</taxon>
        <taxon>Bacillales</taxon>
        <taxon>Paenibacillaceae</taxon>
        <taxon>Paenibacillus</taxon>
    </lineage>
</organism>
<dbReference type="InterPro" id="IPR020802">
    <property type="entry name" value="TesA-like"/>
</dbReference>
<dbReference type="RefSeq" id="WP_134749164.1">
    <property type="nucleotide sequence ID" value="NZ_MYFO02000004.1"/>
</dbReference>
<feature type="transmembrane region" description="Helical" evidence="10">
    <location>
        <begin position="1880"/>
        <end position="1902"/>
    </location>
</feature>
<feature type="transmembrane region" description="Helical" evidence="10">
    <location>
        <begin position="1637"/>
        <end position="1665"/>
    </location>
</feature>
<feature type="transmembrane region" description="Helical" evidence="10">
    <location>
        <begin position="1671"/>
        <end position="1692"/>
    </location>
</feature>
<dbReference type="InterPro" id="IPR006162">
    <property type="entry name" value="Ppantetheine_attach_site"/>
</dbReference>
<dbReference type="Proteomes" id="UP000298246">
    <property type="component" value="Unassembled WGS sequence"/>
</dbReference>
<keyword evidence="8" id="KW-0511">Multifunctional enzyme</keyword>
<comment type="subcellular location">
    <subcellularLocation>
        <location evidence="2">Cell membrane</location>
        <topology evidence="2">Multi-pass membrane protein</topology>
    </subcellularLocation>
</comment>
<feature type="transmembrane region" description="Helical" evidence="10">
    <location>
        <begin position="1847"/>
        <end position="1868"/>
    </location>
</feature>
<evidence type="ECO:0000259" key="12">
    <source>
        <dbReference type="PROSITE" id="PS50206"/>
    </source>
</evidence>
<dbReference type="Pfam" id="PF00550">
    <property type="entry name" value="PP-binding"/>
    <property type="match status" value="1"/>
</dbReference>
<evidence type="ECO:0000256" key="9">
    <source>
        <dbReference type="SAM" id="MobiDB-lite"/>
    </source>
</evidence>
<dbReference type="NCBIfam" id="TIGR01733">
    <property type="entry name" value="AA-adenyl-dom"/>
    <property type="match status" value="1"/>
</dbReference>
<keyword evidence="10" id="KW-0472">Membrane</keyword>
<dbReference type="SUPFAM" id="SSF103473">
    <property type="entry name" value="MFS general substrate transporter"/>
    <property type="match status" value="1"/>
</dbReference>
<dbReference type="InterPro" id="IPR023213">
    <property type="entry name" value="CAT-like_dom_sf"/>
</dbReference>
<dbReference type="GO" id="GO:0043041">
    <property type="term" value="P:amino acid activation for nonribosomal peptide biosynthetic process"/>
    <property type="evidence" value="ECO:0007669"/>
    <property type="project" value="TreeGrafter"/>
</dbReference>
<reference evidence="13 14" key="1">
    <citation type="submission" date="2017-03" db="EMBL/GenBank/DDBJ databases">
        <title>Isolation of Levoglucosan Utilizing Bacteria.</title>
        <authorList>
            <person name="Arya A.S."/>
        </authorList>
    </citation>
    <scope>NUCLEOTIDE SEQUENCE [LARGE SCALE GENOMIC DNA]</scope>
    <source>
        <strain evidence="13 14">MEC069</strain>
    </source>
</reference>
<dbReference type="PROSITE" id="PS50206">
    <property type="entry name" value="RHODANESE_3"/>
    <property type="match status" value="1"/>
</dbReference>
<dbReference type="CDD" id="cd19531">
    <property type="entry name" value="LCL_NRPS-like"/>
    <property type="match status" value="1"/>
</dbReference>
<evidence type="ECO:0000256" key="10">
    <source>
        <dbReference type="SAM" id="Phobius"/>
    </source>
</evidence>
<feature type="transmembrane region" description="Helical" evidence="10">
    <location>
        <begin position="1933"/>
        <end position="1949"/>
    </location>
</feature>
<dbReference type="CDD" id="cd06173">
    <property type="entry name" value="MFS_MefA_like"/>
    <property type="match status" value="1"/>
</dbReference>
<dbReference type="GO" id="GO:0005886">
    <property type="term" value="C:plasma membrane"/>
    <property type="evidence" value="ECO:0007669"/>
    <property type="project" value="UniProtKB-SubCell"/>
</dbReference>
<name>A0A4Y8Q929_9BACL</name>
<dbReference type="EMBL" id="MYFO01000002">
    <property type="protein sequence ID" value="TFE91240.1"/>
    <property type="molecule type" value="Genomic_DNA"/>
</dbReference>
<dbReference type="Pfam" id="PF07690">
    <property type="entry name" value="MFS_1"/>
    <property type="match status" value="1"/>
</dbReference>
<dbReference type="Gene3D" id="1.20.1250.20">
    <property type="entry name" value="MFS general substrate transporter like domains"/>
    <property type="match status" value="1"/>
</dbReference>
<evidence type="ECO:0000256" key="6">
    <source>
        <dbReference type="ARBA" id="ARBA00022737"/>
    </source>
</evidence>
<feature type="compositionally biased region" description="Low complexity" evidence="9">
    <location>
        <begin position="575"/>
        <end position="603"/>
    </location>
</feature>
<dbReference type="GO" id="GO:0044550">
    <property type="term" value="P:secondary metabolite biosynthetic process"/>
    <property type="evidence" value="ECO:0007669"/>
    <property type="project" value="TreeGrafter"/>
</dbReference>
<dbReference type="InterPro" id="IPR029058">
    <property type="entry name" value="AB_hydrolase_fold"/>
</dbReference>
<dbReference type="Gene3D" id="3.40.50.1820">
    <property type="entry name" value="alpha/beta hydrolase"/>
    <property type="match status" value="1"/>
</dbReference>
<feature type="transmembrane region" description="Helical" evidence="10">
    <location>
        <begin position="1970"/>
        <end position="1992"/>
    </location>
</feature>
<dbReference type="PANTHER" id="PTHR45527:SF1">
    <property type="entry name" value="FATTY ACID SYNTHASE"/>
    <property type="match status" value="1"/>
</dbReference>
<dbReference type="Gene3D" id="2.30.38.10">
    <property type="entry name" value="Luciferase, Domain 3"/>
    <property type="match status" value="1"/>
</dbReference>
<dbReference type="GO" id="GO:0017000">
    <property type="term" value="P:antibiotic biosynthetic process"/>
    <property type="evidence" value="ECO:0007669"/>
    <property type="project" value="UniProtKB-KW"/>
</dbReference>
<sequence>MTQQLLDKLDRLSPEKKALLAERLSRTKKQEGTAPAGEIPVLPRLVDAAGVPQAQAFPLSSAQERIWFYENVSPGTPRYNFAVAYRFAGPLQHDALRFAINAIVERHEGLRAVIRYEGEEPVQLIRPALRLSVPLIVPEPATAFRDEALLQQTLKEASETLFDFHEGPLVRAALYRLGEDEHVLLWTTHHILYDGWSSAVFMRELLALYRSAAAGEQAQLPGLTVQYADYASWQRAWERGPEYERQLTYWKRKLAKPLPLLELPTDGERRHMNEQPVFEALEFQLPAGLMKQVRLLAKETGSTLYTTLLAAYTALLHVCTGQNDLLVCSPVTNRTRMETEHVLGFFANSVPLRTVLDPQASFRRLIAQVQETVLEANDHQDVPFNKLVEAIRPDRNPTRTALVETMFLLEQAAQTATVTPGLELTALEGSRLRGGFDLTLTLWDGGEGAFPGTLSYNPALFWESTVCRWHRHFMAILERAVSNPDAPLHDICRLPDEEYRKIVIEWNGGQSPPEHYATNRLKSDAAQASADVTTAAKTSVLATGAEPNAEDEPAADPAPATDSPLAHASAQTPGSALEQASASALAQAPAPAPGSAPARVSASTLDPTTASALNSISASAPATALASGPALVQASVSAPDSASAPAPGSAPASALALTHAPALAQAPAPGSPEAAPVPEPPFRRFERQAELTPEQPAARCGKQALTYRELNAKANRIARYLRDELGVQAETVVGLYLDRSLELVAALLGVMKSGGAYVPLDPKNPGDRIKSVLSEAGVTLLLTEAALAEEMLDLPGVRTVVLDVGSAAEAVERQQPGNPDYPVAPEQLAYVLYTSGSTGKPKGIAVEHRQLAHYIAGILPRLALQPGWQYAMVSTFAADLGSTMLWGAFCTGGTLHVITYEQAADPDAVAAYFRRHPIDCIKLVPSHFEALLGVAEPRDILPRQRLIFAGEASHWETVEAIRKLQPGCTIHNHYGPTETTVSVLTYDVPLHNARPQTATLPLGRPLAGVRTYALNPYGLPVPIGAIGELHIGGPTVTRGYYRQPEQTAERFIADPFSSEPSSRLYRTGDLVRLLADGSFEFVGRADFQVKIRGYRIETGEIEQVLLRHGSVRDAVVIAREDTPGDKRLAAYVVPLDKAAYAPAELRKFLKGKLPDYMVPSALVALDKLPLNANGKLDRAALPAPDPAAVETENVYAAPRCEAEREMAALWADVLGIDAALIGIDHHFFDIGGESLKAIKLVRKLGNGLSVMDLFKHPTIRELSDWLSAKRENDGEWLLHELTRPLPAALKEANLICLPYGGGSAISYQALAQALPTRFSLYAVDLPGHDFSRPDEPLEPLADAIELLIDQIKFLVKGPVILYGHCLGGAAALRLAFALEQEGIELRGVVMAGTFPAARLPGKLFEWWHRLFPRDKMISNKIFRDTLLAFGGLDNGISEAEQNFMLRSLRHDAREAEDYYTALYAMPNCPKLKAPIACIVGGADRMTEFYEEQYLDWADFTDTVHLRVIPEAGHYFQKHQPEELADHLVEQNTIWKRARAGREAPALAITQPSALSAVHNPDAPAAGSSGKASSAATAPLSGTTTVALPYTATVPVPAADATGAPASGTAVAGTYAAVYSAQGSPAQPVVQRIKPSMAAFFVISIGRLVSMLGSNLLGFALGLWVYQATGSVGDFAIISVFAMVPGLLLLPVAGVIADRYDRRKIMIITEALALVTTVFIGTLYWTDSLQLWHLCATAVFASMAGTFMGPASQAAVTQLVPKRYLVQANSFNGITGSISGIMAPVLGGVLVVTIGLSGLLMLDIVSFSFCLAAMLVIRFPNRMFRRAEEPILKEMLGGWHYIMKRKSLIAMVFFFMITNFFMTLFNVLVTPFVMKFSSADVLGIIYSGWGVGALVGSVLISIWGGFTRRATGMVGSVVLVGLSVAVVGLLQSPVLAFIGMTGFGFALAVLETHWQSIIQTKVGLELQGRVFATNMMLAFIMRPLSFVVAGPLADRWFAPFMSGSSPLARLLQPLFGSGAGSGIGFLISSIGIILLIWGFAGLRYRPLRYMEDILPDAIPGAVIVKDKDKLQKQADQRLQSAASPAQAEQGQRSLSA</sequence>
<dbReference type="InterPro" id="IPR000873">
    <property type="entry name" value="AMP-dep_synth/lig_dom"/>
</dbReference>
<dbReference type="InterPro" id="IPR001242">
    <property type="entry name" value="Condensation_dom"/>
</dbReference>
<evidence type="ECO:0000259" key="11">
    <source>
        <dbReference type="PROSITE" id="PS50075"/>
    </source>
</evidence>
<dbReference type="PROSITE" id="PS50075">
    <property type="entry name" value="CARRIER"/>
    <property type="match status" value="1"/>
</dbReference>
<evidence type="ECO:0000256" key="7">
    <source>
        <dbReference type="ARBA" id="ARBA00023194"/>
    </source>
</evidence>
<dbReference type="GO" id="GO:0022857">
    <property type="term" value="F:transmembrane transporter activity"/>
    <property type="evidence" value="ECO:0007669"/>
    <property type="project" value="InterPro"/>
</dbReference>
<dbReference type="SMART" id="SM00824">
    <property type="entry name" value="PKS_TE"/>
    <property type="match status" value="1"/>
</dbReference>
<dbReference type="Pfam" id="PF00668">
    <property type="entry name" value="Condensation"/>
    <property type="match status" value="1"/>
</dbReference>
<dbReference type="SUPFAM" id="SSF56801">
    <property type="entry name" value="Acetyl-CoA synthetase-like"/>
    <property type="match status" value="1"/>
</dbReference>
<dbReference type="Gene3D" id="3.30.559.10">
    <property type="entry name" value="Chloramphenicol acetyltransferase-like domain"/>
    <property type="match status" value="1"/>
</dbReference>
<comment type="cofactor">
    <cofactor evidence="1">
        <name>pantetheine 4'-phosphate</name>
        <dbReference type="ChEBI" id="CHEBI:47942"/>
    </cofactor>
</comment>
<protein>
    <submittedName>
        <fullName evidence="13">Uncharacterized protein</fullName>
    </submittedName>
</protein>
<dbReference type="Gene3D" id="3.40.50.980">
    <property type="match status" value="2"/>
</dbReference>
<dbReference type="InterPro" id="IPR036259">
    <property type="entry name" value="MFS_trans_sf"/>
</dbReference>
<dbReference type="GO" id="GO:0005737">
    <property type="term" value="C:cytoplasm"/>
    <property type="evidence" value="ECO:0007669"/>
    <property type="project" value="TreeGrafter"/>
</dbReference>
<evidence type="ECO:0000313" key="14">
    <source>
        <dbReference type="Proteomes" id="UP000298246"/>
    </source>
</evidence>
<dbReference type="InterPro" id="IPR025110">
    <property type="entry name" value="AMP-bd_C"/>
</dbReference>
<evidence type="ECO:0000256" key="4">
    <source>
        <dbReference type="ARBA" id="ARBA00022450"/>
    </source>
</evidence>
<keyword evidence="10" id="KW-1133">Transmembrane helix</keyword>
<dbReference type="InterPro" id="IPR011701">
    <property type="entry name" value="MFS"/>
</dbReference>
<dbReference type="FunFam" id="3.30.300.30:FF:000010">
    <property type="entry name" value="Enterobactin synthetase component F"/>
    <property type="match status" value="1"/>
</dbReference>
<keyword evidence="10" id="KW-0812">Transmembrane</keyword>
<feature type="region of interest" description="Disordered" evidence="9">
    <location>
        <begin position="2073"/>
        <end position="2095"/>
    </location>
</feature>
<dbReference type="InterPro" id="IPR020845">
    <property type="entry name" value="AMP-binding_CS"/>
</dbReference>
<dbReference type="CDD" id="cd05930">
    <property type="entry name" value="A_NRPS"/>
    <property type="match status" value="1"/>
</dbReference>
<evidence type="ECO:0000256" key="3">
    <source>
        <dbReference type="ARBA" id="ARBA00006432"/>
    </source>
</evidence>
<dbReference type="PROSITE" id="PS00012">
    <property type="entry name" value="PHOSPHOPANTETHEINE"/>
    <property type="match status" value="1"/>
</dbReference>
<keyword evidence="14" id="KW-1185">Reference proteome</keyword>
<dbReference type="InterPro" id="IPR000073">
    <property type="entry name" value="AB_hydrolase_1"/>
</dbReference>
<evidence type="ECO:0000256" key="2">
    <source>
        <dbReference type="ARBA" id="ARBA00004651"/>
    </source>
</evidence>
<evidence type="ECO:0000256" key="5">
    <source>
        <dbReference type="ARBA" id="ARBA00022553"/>
    </source>
</evidence>
<dbReference type="GO" id="GO:0003824">
    <property type="term" value="F:catalytic activity"/>
    <property type="evidence" value="ECO:0007669"/>
    <property type="project" value="UniProtKB-KW"/>
</dbReference>
<keyword evidence="6" id="KW-0677">Repeat</keyword>
<dbReference type="PANTHER" id="PTHR45527">
    <property type="entry name" value="NONRIBOSOMAL PEPTIDE SYNTHETASE"/>
    <property type="match status" value="1"/>
</dbReference>
<dbReference type="InterPro" id="IPR010071">
    <property type="entry name" value="AA_adenyl_dom"/>
</dbReference>
<feature type="domain" description="Carrier" evidence="11">
    <location>
        <begin position="1197"/>
        <end position="1270"/>
    </location>
</feature>
<comment type="similarity">
    <text evidence="3">Belongs to the ATP-dependent AMP-binding enzyme family.</text>
</comment>
<dbReference type="InterPro" id="IPR001763">
    <property type="entry name" value="Rhodanese-like_dom"/>
</dbReference>
<dbReference type="Gene3D" id="3.30.300.30">
    <property type="match status" value="1"/>
</dbReference>
<dbReference type="GO" id="GO:0008610">
    <property type="term" value="P:lipid biosynthetic process"/>
    <property type="evidence" value="ECO:0007669"/>
    <property type="project" value="UniProtKB-ARBA"/>
</dbReference>
<keyword evidence="4" id="KW-0596">Phosphopantetheine</keyword>
<gene>
    <name evidence="13" type="ORF">B5M42_02000</name>
</gene>
<proteinExistence type="inferred from homology"/>
<feature type="transmembrane region" description="Helical" evidence="10">
    <location>
        <begin position="1730"/>
        <end position="1749"/>
    </location>
</feature>
<dbReference type="InterPro" id="IPR009081">
    <property type="entry name" value="PP-bd_ACP"/>
</dbReference>
<feature type="region of interest" description="Disordered" evidence="9">
    <location>
        <begin position="543"/>
        <end position="603"/>
    </location>
</feature>
<dbReference type="Gene3D" id="3.30.559.30">
    <property type="entry name" value="Nonribosomal peptide synthetase, condensation domain"/>
    <property type="match status" value="1"/>
</dbReference>
<feature type="transmembrane region" description="Helical" evidence="10">
    <location>
        <begin position="1909"/>
        <end position="1927"/>
    </location>
</feature>
<feature type="transmembrane region" description="Helical" evidence="10">
    <location>
        <begin position="1704"/>
        <end position="1724"/>
    </location>
</feature>
<feature type="transmembrane region" description="Helical" evidence="10">
    <location>
        <begin position="1770"/>
        <end position="1791"/>
    </location>
</feature>
<dbReference type="Pfam" id="PF13193">
    <property type="entry name" value="AMP-binding_C"/>
    <property type="match status" value="1"/>
</dbReference>
<evidence type="ECO:0000256" key="8">
    <source>
        <dbReference type="ARBA" id="ARBA00023268"/>
    </source>
</evidence>
<feature type="transmembrane region" description="Helical" evidence="10">
    <location>
        <begin position="2012"/>
        <end position="2039"/>
    </location>
</feature>
<dbReference type="Gene3D" id="1.10.1200.10">
    <property type="entry name" value="ACP-like"/>
    <property type="match status" value="1"/>
</dbReference>
<feature type="domain" description="Rhodanese" evidence="12">
    <location>
        <begin position="1322"/>
        <end position="1415"/>
    </location>
</feature>
<accession>A0A4Y8Q929</accession>
<dbReference type="GO" id="GO:0031177">
    <property type="term" value="F:phosphopantetheine binding"/>
    <property type="evidence" value="ECO:0007669"/>
    <property type="project" value="InterPro"/>
</dbReference>
<keyword evidence="7" id="KW-0045">Antibiotic biosynthesis</keyword>
<dbReference type="SUPFAM" id="SSF52777">
    <property type="entry name" value="CoA-dependent acyltransferases"/>
    <property type="match status" value="2"/>
</dbReference>
<dbReference type="SMART" id="SM00823">
    <property type="entry name" value="PKS_PP"/>
    <property type="match status" value="1"/>
</dbReference>
<dbReference type="InterPro" id="IPR036736">
    <property type="entry name" value="ACP-like_sf"/>
</dbReference>
<dbReference type="InterPro" id="IPR020806">
    <property type="entry name" value="PKS_PP-bd"/>
</dbReference>
<dbReference type="Pfam" id="PF00501">
    <property type="entry name" value="AMP-binding"/>
    <property type="match status" value="1"/>
</dbReference>
<evidence type="ECO:0000256" key="1">
    <source>
        <dbReference type="ARBA" id="ARBA00001957"/>
    </source>
</evidence>
<keyword evidence="5" id="KW-0597">Phosphoprotein</keyword>
<feature type="compositionally biased region" description="Polar residues" evidence="9">
    <location>
        <begin position="2079"/>
        <end position="2095"/>
    </location>
</feature>
<dbReference type="Pfam" id="PF12697">
    <property type="entry name" value="Abhydrolase_6"/>
    <property type="match status" value="1"/>
</dbReference>
<dbReference type="SUPFAM" id="SSF53474">
    <property type="entry name" value="alpha/beta-Hydrolases"/>
    <property type="match status" value="1"/>
</dbReference>
<feature type="compositionally biased region" description="Low complexity" evidence="9">
    <location>
        <begin position="555"/>
        <end position="566"/>
    </location>
</feature>
<dbReference type="PROSITE" id="PS00455">
    <property type="entry name" value="AMP_BINDING"/>
    <property type="match status" value="1"/>
</dbReference>
<comment type="caution">
    <text evidence="13">The sequence shown here is derived from an EMBL/GenBank/DDBJ whole genome shotgun (WGS) entry which is preliminary data.</text>
</comment>
<dbReference type="InterPro" id="IPR045851">
    <property type="entry name" value="AMP-bd_C_sf"/>
</dbReference>
<dbReference type="OrthoDB" id="9765680at2"/>
<dbReference type="FunFam" id="3.40.50.980:FF:000001">
    <property type="entry name" value="Non-ribosomal peptide synthetase"/>
    <property type="match status" value="1"/>
</dbReference>